<gene>
    <name evidence="2" type="ORF">H8S62_14935</name>
</gene>
<evidence type="ECO:0000256" key="1">
    <source>
        <dbReference type="ARBA" id="ARBA00004196"/>
    </source>
</evidence>
<dbReference type="Gene3D" id="2.60.40.4270">
    <property type="entry name" value="Listeria-Bacteroides repeat domain"/>
    <property type="match status" value="4"/>
</dbReference>
<dbReference type="InterPro" id="IPR013378">
    <property type="entry name" value="InlB-like_B-rpt"/>
</dbReference>
<name>A0A8J6MEA6_9FIRM</name>
<dbReference type="EMBL" id="JACOPQ010000014">
    <property type="protein sequence ID" value="MBC5738306.1"/>
    <property type="molecule type" value="Genomic_DNA"/>
</dbReference>
<comment type="caution">
    <text evidence="2">The sequence shown here is derived from an EMBL/GenBank/DDBJ whole genome shotgun (WGS) entry which is preliminary data.</text>
</comment>
<comment type="subcellular location">
    <subcellularLocation>
        <location evidence="1">Cell envelope</location>
    </subcellularLocation>
</comment>
<accession>A0A8J6MEA6</accession>
<organism evidence="2 3">
    <name type="scientific">Lawsonibacter faecis</name>
    <dbReference type="NCBI Taxonomy" id="2763052"/>
    <lineage>
        <taxon>Bacteria</taxon>
        <taxon>Bacillati</taxon>
        <taxon>Bacillota</taxon>
        <taxon>Clostridia</taxon>
        <taxon>Eubacteriales</taxon>
        <taxon>Oscillospiraceae</taxon>
        <taxon>Lawsonibacter</taxon>
    </lineage>
</organism>
<sequence length="365" mass="39305">MKYGETDTETPAAANHYEGFTPLDFEQVNIAGDGLAAVDIFYDRNVHTVTWDINGAYTTQTCRYDAAIAAPRAERTGYAFQGWNAAPEKTMPDRDLGYTAQWTARSFTVKFDSRGGGRVEGISVTYDGIYPALAEPTRTGYTFAGWFGGSTQIREGDIVAVIADTTLAARWKANRYAVNFALNGGAGTTPGGITVTYDGTYSKLPENTAVKTGHSFDGWYTAENGGAKVGPSTTVKTAGDRTLYARWKLNAYTITLDENGGSALSDITADYGATVTLPGPEKKGHTFAGWKLNETTTYQAGTQITMPEDGLTLTAQWSVNQYTVTFDSAGGHRRRACQGGLRADRPGPGSSGEKRLYLCRLANGR</sequence>
<dbReference type="GO" id="GO:0030313">
    <property type="term" value="C:cell envelope"/>
    <property type="evidence" value="ECO:0007669"/>
    <property type="project" value="UniProtKB-SubCell"/>
</dbReference>
<dbReference type="AlphaFoldDB" id="A0A8J6MEA6"/>
<evidence type="ECO:0000313" key="2">
    <source>
        <dbReference type="EMBL" id="MBC5738306.1"/>
    </source>
</evidence>
<dbReference type="InterPro" id="IPR042229">
    <property type="entry name" value="Listeria/Bacterioides_rpt_sf"/>
</dbReference>
<keyword evidence="3" id="KW-1185">Reference proteome</keyword>
<dbReference type="NCBIfam" id="TIGR02543">
    <property type="entry name" value="List_Bact_rpt"/>
    <property type="match status" value="3"/>
</dbReference>
<evidence type="ECO:0000313" key="3">
    <source>
        <dbReference type="Proteomes" id="UP000607645"/>
    </source>
</evidence>
<reference evidence="2" key="1">
    <citation type="submission" date="2020-08" db="EMBL/GenBank/DDBJ databases">
        <title>Genome public.</title>
        <authorList>
            <person name="Liu C."/>
            <person name="Sun Q."/>
        </authorList>
    </citation>
    <scope>NUCLEOTIDE SEQUENCE</scope>
    <source>
        <strain evidence="2">NSJ-52</strain>
    </source>
</reference>
<proteinExistence type="predicted"/>
<dbReference type="Proteomes" id="UP000607645">
    <property type="component" value="Unassembled WGS sequence"/>
</dbReference>
<dbReference type="Pfam" id="PF09479">
    <property type="entry name" value="Flg_new"/>
    <property type="match status" value="4"/>
</dbReference>
<protein>
    <submittedName>
        <fullName evidence="2">InlB B-repeat-containing protein</fullName>
    </submittedName>
</protein>